<keyword evidence="1" id="KW-0812">Transmembrane</keyword>
<feature type="transmembrane region" description="Helical" evidence="1">
    <location>
        <begin position="12"/>
        <end position="31"/>
    </location>
</feature>
<dbReference type="RefSeq" id="WP_089944052.1">
    <property type="nucleotide sequence ID" value="NZ_FNOI01000001.1"/>
</dbReference>
<dbReference type="OrthoDB" id="7836441at2"/>
<gene>
    <name evidence="2" type="ORF">SAMN04488001_0562</name>
</gene>
<name>A0A1H2RN56_9RHOB</name>
<proteinExistence type="predicted"/>
<dbReference type="EMBL" id="FNOI01000001">
    <property type="protein sequence ID" value="SDW20896.1"/>
    <property type="molecule type" value="Genomic_DNA"/>
</dbReference>
<protein>
    <submittedName>
        <fullName evidence="2">Uncharacterized protein</fullName>
    </submittedName>
</protein>
<accession>A0A1H2RN56</accession>
<keyword evidence="3" id="KW-1185">Reference proteome</keyword>
<keyword evidence="1" id="KW-0472">Membrane</keyword>
<reference evidence="3" key="1">
    <citation type="submission" date="2016-10" db="EMBL/GenBank/DDBJ databases">
        <authorList>
            <person name="Varghese N."/>
            <person name="Submissions S."/>
        </authorList>
    </citation>
    <scope>NUCLEOTIDE SEQUENCE [LARGE SCALE GENOMIC DNA]</scope>
    <source>
        <strain evidence="3">DSM 26922</strain>
    </source>
</reference>
<evidence type="ECO:0000313" key="3">
    <source>
        <dbReference type="Proteomes" id="UP000199441"/>
    </source>
</evidence>
<evidence type="ECO:0000313" key="2">
    <source>
        <dbReference type="EMBL" id="SDW20896.1"/>
    </source>
</evidence>
<dbReference type="Proteomes" id="UP000199441">
    <property type="component" value="Unassembled WGS sequence"/>
</dbReference>
<organism evidence="2 3">
    <name type="scientific">Litoreibacter albidus</name>
    <dbReference type="NCBI Taxonomy" id="670155"/>
    <lineage>
        <taxon>Bacteria</taxon>
        <taxon>Pseudomonadati</taxon>
        <taxon>Pseudomonadota</taxon>
        <taxon>Alphaproteobacteria</taxon>
        <taxon>Rhodobacterales</taxon>
        <taxon>Roseobacteraceae</taxon>
        <taxon>Litoreibacter</taxon>
    </lineage>
</organism>
<dbReference type="AlphaFoldDB" id="A0A1H2RN56"/>
<sequence length="192" mass="21755">MAILTDIIDPRVQQAVVAGVFVAVGWVFNGYQNRKRERRRRLERMQDVQTALIAEIDHYIVTLKQFDLAASWSRIVTAMEDDMSYIPVVPSERNDTIFSALIAEIHVLPEPVIQPVVGYYNQVFAVDAIIDDLRSDLFREMDQIQRIGMYTDYIALKQEALARGEVALRALRVSTGRTVKPSSRGVALSDQS</sequence>
<evidence type="ECO:0000256" key="1">
    <source>
        <dbReference type="SAM" id="Phobius"/>
    </source>
</evidence>
<keyword evidence="1" id="KW-1133">Transmembrane helix</keyword>
<dbReference type="STRING" id="670155.SAMN04488001_0562"/>